<evidence type="ECO:0000313" key="2">
    <source>
        <dbReference type="Proteomes" id="UP001589896"/>
    </source>
</evidence>
<name>A0ABV6RYM0_9GAMM</name>
<dbReference type="Proteomes" id="UP001589896">
    <property type="component" value="Unassembled WGS sequence"/>
</dbReference>
<dbReference type="RefSeq" id="WP_386675734.1">
    <property type="nucleotide sequence ID" value="NZ_JBHLTG010000010.1"/>
</dbReference>
<keyword evidence="2" id="KW-1185">Reference proteome</keyword>
<accession>A0ABV6RYM0</accession>
<sequence length="46" mass="4874">MELVLFAVGALVLWAVSASMVGVARDGYCRVPTRSAGPADSAVRWH</sequence>
<organism evidence="1 2">
    <name type="scientific">Lysobacter korlensis</name>
    <dbReference type="NCBI Taxonomy" id="553636"/>
    <lineage>
        <taxon>Bacteria</taxon>
        <taxon>Pseudomonadati</taxon>
        <taxon>Pseudomonadota</taxon>
        <taxon>Gammaproteobacteria</taxon>
        <taxon>Lysobacterales</taxon>
        <taxon>Lysobacteraceae</taxon>
        <taxon>Lysobacter</taxon>
    </lineage>
</organism>
<reference evidence="1 2" key="1">
    <citation type="submission" date="2024-09" db="EMBL/GenBank/DDBJ databases">
        <authorList>
            <person name="Sun Q."/>
            <person name="Mori K."/>
        </authorList>
    </citation>
    <scope>NUCLEOTIDE SEQUENCE [LARGE SCALE GENOMIC DNA]</scope>
    <source>
        <strain evidence="1 2">KCTC 23076</strain>
    </source>
</reference>
<proteinExistence type="predicted"/>
<protein>
    <submittedName>
        <fullName evidence="1">Uncharacterized protein</fullName>
    </submittedName>
</protein>
<dbReference type="EMBL" id="JBHLTG010000010">
    <property type="protein sequence ID" value="MFC0682065.1"/>
    <property type="molecule type" value="Genomic_DNA"/>
</dbReference>
<comment type="caution">
    <text evidence="1">The sequence shown here is derived from an EMBL/GenBank/DDBJ whole genome shotgun (WGS) entry which is preliminary data.</text>
</comment>
<evidence type="ECO:0000313" key="1">
    <source>
        <dbReference type="EMBL" id="MFC0682065.1"/>
    </source>
</evidence>
<gene>
    <name evidence="1" type="ORF">ACFFGH_29890</name>
</gene>